<dbReference type="InterPro" id="IPR013538">
    <property type="entry name" value="ASHA1/2-like_C"/>
</dbReference>
<evidence type="ECO:0000313" key="4">
    <source>
        <dbReference type="EMBL" id="MBO9204422.1"/>
    </source>
</evidence>
<evidence type="ECO:0000259" key="3">
    <source>
        <dbReference type="Pfam" id="PF08327"/>
    </source>
</evidence>
<proteinExistence type="inferred from homology"/>
<dbReference type="Proteomes" id="UP000677244">
    <property type="component" value="Unassembled WGS sequence"/>
</dbReference>
<dbReference type="InterPro" id="IPR023393">
    <property type="entry name" value="START-like_dom_sf"/>
</dbReference>
<comment type="caution">
    <text evidence="4">The sequence shown here is derived from an EMBL/GenBank/DDBJ whole genome shotgun (WGS) entry which is preliminary data.</text>
</comment>
<evidence type="ECO:0000313" key="5">
    <source>
        <dbReference type="Proteomes" id="UP000677244"/>
    </source>
</evidence>
<evidence type="ECO:0000256" key="1">
    <source>
        <dbReference type="ARBA" id="ARBA00006817"/>
    </source>
</evidence>
<dbReference type="RefSeq" id="WP_209142993.1">
    <property type="nucleotide sequence ID" value="NZ_JAGHKO010000014.1"/>
</dbReference>
<organism evidence="4 5">
    <name type="scientific">Niastella soli</name>
    <dbReference type="NCBI Taxonomy" id="2821487"/>
    <lineage>
        <taxon>Bacteria</taxon>
        <taxon>Pseudomonadati</taxon>
        <taxon>Bacteroidota</taxon>
        <taxon>Chitinophagia</taxon>
        <taxon>Chitinophagales</taxon>
        <taxon>Chitinophagaceae</taxon>
        <taxon>Niastella</taxon>
    </lineage>
</organism>
<dbReference type="EMBL" id="JAGHKO010000014">
    <property type="protein sequence ID" value="MBO9204422.1"/>
    <property type="molecule type" value="Genomic_DNA"/>
</dbReference>
<sequence length="164" mass="18995">MASKDYTTSIEVEQTPAEVFAAITNPRAWWSVEIEGKAEKVNDEFYYHYQDVHRSTMKLTEVMPDKRVVWQVVDNYFNFTEDEKEWTGDTIIFEITGKGNKTQLTFTQMGLTPENECYDVCEKGWGHYIENSLYNLITTGKGQPNPKEGGFNEQQVKEIESRNA</sequence>
<keyword evidence="5" id="KW-1185">Reference proteome</keyword>
<dbReference type="CDD" id="cd07814">
    <property type="entry name" value="SRPBCC_CalC_Aha1-like"/>
    <property type="match status" value="1"/>
</dbReference>
<dbReference type="Pfam" id="PF08327">
    <property type="entry name" value="AHSA1"/>
    <property type="match status" value="1"/>
</dbReference>
<protein>
    <submittedName>
        <fullName evidence="4">SRPBCC domain-containing protein</fullName>
    </submittedName>
</protein>
<dbReference type="SUPFAM" id="SSF55961">
    <property type="entry name" value="Bet v1-like"/>
    <property type="match status" value="1"/>
</dbReference>
<comment type="similarity">
    <text evidence="1">Belongs to the AHA1 family.</text>
</comment>
<feature type="region of interest" description="Disordered" evidence="2">
    <location>
        <begin position="140"/>
        <end position="164"/>
    </location>
</feature>
<feature type="domain" description="Activator of Hsp90 ATPase homologue 1/2-like C-terminal" evidence="3">
    <location>
        <begin position="15"/>
        <end position="135"/>
    </location>
</feature>
<dbReference type="Gene3D" id="3.30.530.20">
    <property type="match status" value="1"/>
</dbReference>
<feature type="compositionally biased region" description="Basic and acidic residues" evidence="2">
    <location>
        <begin position="155"/>
        <end position="164"/>
    </location>
</feature>
<name>A0ABS3Z2M9_9BACT</name>
<gene>
    <name evidence="4" type="ORF">J7I42_29305</name>
</gene>
<evidence type="ECO:0000256" key="2">
    <source>
        <dbReference type="SAM" id="MobiDB-lite"/>
    </source>
</evidence>
<reference evidence="4 5" key="1">
    <citation type="submission" date="2021-03" db="EMBL/GenBank/DDBJ databases">
        <title>Assistant Professor.</title>
        <authorList>
            <person name="Huq M.A."/>
        </authorList>
    </citation>
    <scope>NUCLEOTIDE SEQUENCE [LARGE SCALE GENOMIC DNA]</scope>
    <source>
        <strain evidence="4 5">MAH-29</strain>
    </source>
</reference>
<accession>A0ABS3Z2M9</accession>